<feature type="non-terminal residue" evidence="1">
    <location>
        <position position="65"/>
    </location>
</feature>
<sequence>MLRKGIRVDSVSLSTILGICAKGVSSSVCDDSRGLSTNGQGKLIHNLAIKLGLERDLHLSNSLLD</sequence>
<keyword evidence="2" id="KW-1185">Reference proteome</keyword>
<dbReference type="Proteomes" id="UP000265520">
    <property type="component" value="Unassembled WGS sequence"/>
</dbReference>
<comment type="caution">
    <text evidence="1">The sequence shown here is derived from an EMBL/GenBank/DDBJ whole genome shotgun (WGS) entry which is preliminary data.</text>
</comment>
<proteinExistence type="predicted"/>
<protein>
    <submittedName>
        <fullName evidence="1">Pentatricopeptide repeat-containing protein</fullName>
    </submittedName>
</protein>
<evidence type="ECO:0000313" key="2">
    <source>
        <dbReference type="Proteomes" id="UP000265520"/>
    </source>
</evidence>
<name>A0A392THK7_9FABA</name>
<dbReference type="AlphaFoldDB" id="A0A392THK7"/>
<reference evidence="1 2" key="1">
    <citation type="journal article" date="2018" name="Front. Plant Sci.">
        <title>Red Clover (Trifolium pratense) and Zigzag Clover (T. medium) - A Picture of Genomic Similarities and Differences.</title>
        <authorList>
            <person name="Dluhosova J."/>
            <person name="Istvanek J."/>
            <person name="Nedelnik J."/>
            <person name="Repkova J."/>
        </authorList>
    </citation>
    <scope>NUCLEOTIDE SEQUENCE [LARGE SCALE GENOMIC DNA]</scope>
    <source>
        <strain evidence="2">cv. 10/8</strain>
        <tissue evidence="1">Leaf</tissue>
    </source>
</reference>
<accession>A0A392THK7</accession>
<organism evidence="1 2">
    <name type="scientific">Trifolium medium</name>
    <dbReference type="NCBI Taxonomy" id="97028"/>
    <lineage>
        <taxon>Eukaryota</taxon>
        <taxon>Viridiplantae</taxon>
        <taxon>Streptophyta</taxon>
        <taxon>Embryophyta</taxon>
        <taxon>Tracheophyta</taxon>
        <taxon>Spermatophyta</taxon>
        <taxon>Magnoliopsida</taxon>
        <taxon>eudicotyledons</taxon>
        <taxon>Gunneridae</taxon>
        <taxon>Pentapetalae</taxon>
        <taxon>rosids</taxon>
        <taxon>fabids</taxon>
        <taxon>Fabales</taxon>
        <taxon>Fabaceae</taxon>
        <taxon>Papilionoideae</taxon>
        <taxon>50 kb inversion clade</taxon>
        <taxon>NPAAA clade</taxon>
        <taxon>Hologalegina</taxon>
        <taxon>IRL clade</taxon>
        <taxon>Trifolieae</taxon>
        <taxon>Trifolium</taxon>
    </lineage>
</organism>
<evidence type="ECO:0000313" key="1">
    <source>
        <dbReference type="EMBL" id="MCI60621.1"/>
    </source>
</evidence>
<dbReference type="EMBL" id="LXQA010584984">
    <property type="protein sequence ID" value="MCI60621.1"/>
    <property type="molecule type" value="Genomic_DNA"/>
</dbReference>